<dbReference type="SUPFAM" id="SSF48264">
    <property type="entry name" value="Cytochrome P450"/>
    <property type="match status" value="1"/>
</dbReference>
<protein>
    <recommendedName>
        <fullName evidence="6">Cytochrome P450 monooxygenase</fullName>
    </recommendedName>
</protein>
<keyword evidence="3" id="KW-1133">Transmembrane helix</keyword>
<dbReference type="PANTHER" id="PTHR24305">
    <property type="entry name" value="CYTOCHROME P450"/>
    <property type="match status" value="1"/>
</dbReference>
<comment type="caution">
    <text evidence="4">The sequence shown here is derived from an EMBL/GenBank/DDBJ whole genome shotgun (WGS) entry which is preliminary data.</text>
</comment>
<evidence type="ECO:0000313" key="4">
    <source>
        <dbReference type="EMBL" id="KUM59930.1"/>
    </source>
</evidence>
<dbReference type="GO" id="GO:0016705">
    <property type="term" value="F:oxidoreductase activity, acting on paired donors, with incorporation or reduction of molecular oxygen"/>
    <property type="evidence" value="ECO:0007669"/>
    <property type="project" value="InterPro"/>
</dbReference>
<dbReference type="AlphaFoldDB" id="A0A117NMX0"/>
<dbReference type="GO" id="GO:0004497">
    <property type="term" value="F:monooxygenase activity"/>
    <property type="evidence" value="ECO:0007669"/>
    <property type="project" value="InterPro"/>
</dbReference>
<comment type="similarity">
    <text evidence="1">Belongs to the cytochrome P450 family.</text>
</comment>
<evidence type="ECO:0000256" key="1">
    <source>
        <dbReference type="ARBA" id="ARBA00010617"/>
    </source>
</evidence>
<keyword evidence="2" id="KW-0408">Iron</keyword>
<keyword evidence="5" id="KW-1185">Reference proteome</keyword>
<evidence type="ECO:0008006" key="6">
    <source>
        <dbReference type="Google" id="ProtNLM"/>
    </source>
</evidence>
<dbReference type="CDD" id="cd11069">
    <property type="entry name" value="CYP_FUM15-like"/>
    <property type="match status" value="1"/>
</dbReference>
<keyword evidence="2" id="KW-0349">Heme</keyword>
<evidence type="ECO:0000256" key="2">
    <source>
        <dbReference type="PIRSR" id="PIRSR602401-1"/>
    </source>
</evidence>
<reference evidence="4 5" key="1">
    <citation type="submission" date="2015-10" db="EMBL/GenBank/DDBJ databases">
        <title>Genome sequencing of Penicillium freii.</title>
        <authorList>
            <person name="Nguyen H.D."/>
            <person name="Visagie C.M."/>
            <person name="Seifert K.A."/>
        </authorList>
    </citation>
    <scope>NUCLEOTIDE SEQUENCE [LARGE SCALE GENOMIC DNA]</scope>
    <source>
        <strain evidence="4 5">DAOM 242723</strain>
    </source>
</reference>
<dbReference type="PRINTS" id="PR00385">
    <property type="entry name" value="P450"/>
</dbReference>
<dbReference type="GO" id="GO:0020037">
    <property type="term" value="F:heme binding"/>
    <property type="evidence" value="ECO:0007669"/>
    <property type="project" value="InterPro"/>
</dbReference>
<comment type="cofactor">
    <cofactor evidence="2">
        <name>heme</name>
        <dbReference type="ChEBI" id="CHEBI:30413"/>
    </cofactor>
</comment>
<dbReference type="Pfam" id="PF00067">
    <property type="entry name" value="p450"/>
    <property type="match status" value="1"/>
</dbReference>
<evidence type="ECO:0000256" key="3">
    <source>
        <dbReference type="SAM" id="Phobius"/>
    </source>
</evidence>
<dbReference type="STRING" id="48697.A0A117NMX0"/>
<keyword evidence="2" id="KW-0479">Metal-binding</keyword>
<dbReference type="PANTHER" id="PTHR24305:SF166">
    <property type="entry name" value="CYTOCHROME P450 12A4, MITOCHONDRIAL-RELATED"/>
    <property type="match status" value="1"/>
</dbReference>
<gene>
    <name evidence="4" type="ORF">ACN42_g7203</name>
</gene>
<evidence type="ECO:0000313" key="5">
    <source>
        <dbReference type="Proteomes" id="UP000055045"/>
    </source>
</evidence>
<name>A0A117NMX0_PENFR</name>
<dbReference type="GO" id="GO:0043386">
    <property type="term" value="P:mycotoxin biosynthetic process"/>
    <property type="evidence" value="ECO:0007669"/>
    <property type="project" value="UniProtKB-ARBA"/>
</dbReference>
<feature type="binding site" description="axial binding residue" evidence="2">
    <location>
        <position position="509"/>
    </location>
    <ligand>
        <name>heme</name>
        <dbReference type="ChEBI" id="CHEBI:30413"/>
    </ligand>
    <ligandPart>
        <name>Fe</name>
        <dbReference type="ChEBI" id="CHEBI:18248"/>
    </ligandPart>
</feature>
<proteinExistence type="inferred from homology"/>
<dbReference type="Proteomes" id="UP000055045">
    <property type="component" value="Unassembled WGS sequence"/>
</dbReference>
<dbReference type="EMBL" id="LLXE01000199">
    <property type="protein sequence ID" value="KUM59930.1"/>
    <property type="molecule type" value="Genomic_DNA"/>
</dbReference>
<dbReference type="InterPro" id="IPR036396">
    <property type="entry name" value="Cyt_P450_sf"/>
</dbReference>
<dbReference type="PRINTS" id="PR00463">
    <property type="entry name" value="EP450I"/>
</dbReference>
<sequence>MALGDNILVVGAFTLAEAYFLQRTVFADNTFQTISLSALGVNILLKAFYGIILWPLLLSPMRHLPKVQVGNTKAKRKHTQSPNIRQGSHIELIFDSPRGTKPLQWMKTVPNEGLIHMRDTFNQSYVIPTNHQALLDVMSTNTYDFEKPWRMRNFLARIIGFGMITSEGLAHKKQRKALTPAFNIKNIRSMYSLMWSKTGQLLDELEKDIKVNPMDGTSPEDLEGKVEMSEWASRLTLDIIGPIAMGRDFGSLHNKRNKVADSFAKILEPTREKMAFLVMNFALPQWMARRVPWRMNDVLNTETAYLRSTCDEIVREKRTSLAGSKVSAQDLEADILGTMMLGGDFSDTELVDQMLTFLAAGHETTASALTWACYLLHLHPEYQTRLRDEIRSKIPSGDSPINYQDLESLPLLNGVCQEVLRLYPTVPTTIREAIRNTVVAGKYIPKGTRVVLCPWAINRSPLFWGDNGDEFVPERWIDTDKNGHCIPNNNGGASTNFAQITFLHGQRSCIGKDFARAELRCAVAGIVGRFLFEMQDPNQVIHVAGAVTIKPVEGMHLRMRMVDGW</sequence>
<keyword evidence="3" id="KW-0472">Membrane</keyword>
<dbReference type="InterPro" id="IPR001128">
    <property type="entry name" value="Cyt_P450"/>
</dbReference>
<dbReference type="InterPro" id="IPR050121">
    <property type="entry name" value="Cytochrome_P450_monoxygenase"/>
</dbReference>
<dbReference type="FunFam" id="1.10.630.10:FF:000051">
    <property type="entry name" value="Cytochrome P450 monooxygenase (Fum15)"/>
    <property type="match status" value="1"/>
</dbReference>
<dbReference type="InterPro" id="IPR002401">
    <property type="entry name" value="Cyt_P450_E_grp-I"/>
</dbReference>
<dbReference type="OrthoDB" id="1470350at2759"/>
<feature type="transmembrane region" description="Helical" evidence="3">
    <location>
        <begin position="34"/>
        <end position="58"/>
    </location>
</feature>
<organism evidence="4 5">
    <name type="scientific">Penicillium freii</name>
    <dbReference type="NCBI Taxonomy" id="48697"/>
    <lineage>
        <taxon>Eukaryota</taxon>
        <taxon>Fungi</taxon>
        <taxon>Dikarya</taxon>
        <taxon>Ascomycota</taxon>
        <taxon>Pezizomycotina</taxon>
        <taxon>Eurotiomycetes</taxon>
        <taxon>Eurotiomycetidae</taxon>
        <taxon>Eurotiales</taxon>
        <taxon>Aspergillaceae</taxon>
        <taxon>Penicillium</taxon>
    </lineage>
</organism>
<dbReference type="Gene3D" id="1.10.630.10">
    <property type="entry name" value="Cytochrome P450"/>
    <property type="match status" value="1"/>
</dbReference>
<accession>A0A117NMX0</accession>
<keyword evidence="3" id="KW-0812">Transmembrane</keyword>
<dbReference type="GO" id="GO:0005506">
    <property type="term" value="F:iron ion binding"/>
    <property type="evidence" value="ECO:0007669"/>
    <property type="project" value="InterPro"/>
</dbReference>